<comment type="subcellular location">
    <subcellularLocation>
        <location evidence="2">Membrane</location>
        <topology evidence="2">Multi-pass membrane protein</topology>
    </subcellularLocation>
</comment>
<evidence type="ECO:0000256" key="1">
    <source>
        <dbReference type="ARBA" id="ARBA00001947"/>
    </source>
</evidence>
<keyword evidence="8 11" id="KW-1133">Transmembrane helix</keyword>
<dbReference type="EMBL" id="WJNG01000004">
    <property type="protein sequence ID" value="MRH42295.1"/>
    <property type="molecule type" value="Genomic_DNA"/>
</dbReference>
<dbReference type="CDD" id="cd23081">
    <property type="entry name" value="cpPDZ_EcRseP-like"/>
    <property type="match status" value="1"/>
</dbReference>
<keyword evidence="14" id="KW-1185">Reference proteome</keyword>
<dbReference type="GO" id="GO:0006508">
    <property type="term" value="P:proteolysis"/>
    <property type="evidence" value="ECO:0007669"/>
    <property type="project" value="UniProtKB-KW"/>
</dbReference>
<evidence type="ECO:0000256" key="8">
    <source>
        <dbReference type="ARBA" id="ARBA00022989"/>
    </source>
</evidence>
<dbReference type="OrthoDB" id="9782003at2"/>
<dbReference type="PANTHER" id="PTHR42837:SF2">
    <property type="entry name" value="MEMBRANE METALLOPROTEASE ARASP2, CHLOROPLASTIC-RELATED"/>
    <property type="match status" value="1"/>
</dbReference>
<evidence type="ECO:0000256" key="4">
    <source>
        <dbReference type="ARBA" id="ARBA00022670"/>
    </source>
</evidence>
<dbReference type="InterPro" id="IPR008915">
    <property type="entry name" value="Peptidase_M50"/>
</dbReference>
<comment type="cofactor">
    <cofactor evidence="1 11">
        <name>Zn(2+)</name>
        <dbReference type="ChEBI" id="CHEBI:29105"/>
    </cofactor>
</comment>
<dbReference type="InterPro" id="IPR004387">
    <property type="entry name" value="Pept_M50_Zn"/>
</dbReference>
<dbReference type="GO" id="GO:0046872">
    <property type="term" value="F:metal ion binding"/>
    <property type="evidence" value="ECO:0007669"/>
    <property type="project" value="UniProtKB-KW"/>
</dbReference>
<feature type="transmembrane region" description="Helical" evidence="11">
    <location>
        <begin position="391"/>
        <end position="410"/>
    </location>
</feature>
<dbReference type="Proteomes" id="UP000799092">
    <property type="component" value="Unassembled WGS sequence"/>
</dbReference>
<name>A0A6A8D954_9BACI</name>
<feature type="domain" description="PDZ" evidence="12">
    <location>
        <begin position="190"/>
        <end position="268"/>
    </location>
</feature>
<evidence type="ECO:0000256" key="11">
    <source>
        <dbReference type="RuleBase" id="RU362031"/>
    </source>
</evidence>
<dbReference type="RefSeq" id="WP_153735940.1">
    <property type="nucleotide sequence ID" value="NZ_WJNG01000004.1"/>
</dbReference>
<dbReference type="SUPFAM" id="SSF50156">
    <property type="entry name" value="PDZ domain-like"/>
    <property type="match status" value="1"/>
</dbReference>
<dbReference type="InterPro" id="IPR036034">
    <property type="entry name" value="PDZ_sf"/>
</dbReference>
<dbReference type="NCBIfam" id="TIGR00054">
    <property type="entry name" value="RIP metalloprotease RseP"/>
    <property type="match status" value="1"/>
</dbReference>
<keyword evidence="11" id="KW-0479">Metal-binding</keyword>
<dbReference type="PROSITE" id="PS50106">
    <property type="entry name" value="PDZ"/>
    <property type="match status" value="1"/>
</dbReference>
<evidence type="ECO:0000256" key="10">
    <source>
        <dbReference type="ARBA" id="ARBA00023136"/>
    </source>
</evidence>
<feature type="transmembrane region" description="Helical" evidence="11">
    <location>
        <begin position="172"/>
        <end position="193"/>
    </location>
</feature>
<dbReference type="GO" id="GO:0004222">
    <property type="term" value="F:metalloendopeptidase activity"/>
    <property type="evidence" value="ECO:0007669"/>
    <property type="project" value="InterPro"/>
</dbReference>
<dbReference type="AlphaFoldDB" id="A0A6A8D954"/>
<keyword evidence="7 11" id="KW-0862">Zinc</keyword>
<feature type="transmembrane region" description="Helical" evidence="11">
    <location>
        <begin position="6"/>
        <end position="25"/>
    </location>
</feature>
<keyword evidence="10 11" id="KW-0472">Membrane</keyword>
<evidence type="ECO:0000256" key="7">
    <source>
        <dbReference type="ARBA" id="ARBA00022833"/>
    </source>
</evidence>
<comment type="caution">
    <text evidence="13">The sequence shown here is derived from an EMBL/GenBank/DDBJ whole genome shotgun (WGS) entry which is preliminary data.</text>
</comment>
<evidence type="ECO:0000256" key="9">
    <source>
        <dbReference type="ARBA" id="ARBA00023049"/>
    </source>
</evidence>
<evidence type="ECO:0000256" key="3">
    <source>
        <dbReference type="ARBA" id="ARBA00007931"/>
    </source>
</evidence>
<evidence type="ECO:0000256" key="2">
    <source>
        <dbReference type="ARBA" id="ARBA00004141"/>
    </source>
</evidence>
<dbReference type="InterPro" id="IPR041489">
    <property type="entry name" value="PDZ_6"/>
</dbReference>
<dbReference type="Pfam" id="PF02163">
    <property type="entry name" value="Peptidase_M50"/>
    <property type="match status" value="1"/>
</dbReference>
<dbReference type="Gene3D" id="2.30.42.10">
    <property type="match status" value="1"/>
</dbReference>
<evidence type="ECO:0000313" key="14">
    <source>
        <dbReference type="Proteomes" id="UP000799092"/>
    </source>
</evidence>
<evidence type="ECO:0000259" key="12">
    <source>
        <dbReference type="PROSITE" id="PS50106"/>
    </source>
</evidence>
<reference evidence="13" key="1">
    <citation type="submission" date="2019-11" db="EMBL/GenBank/DDBJ databases">
        <authorList>
            <person name="Li J."/>
        </authorList>
    </citation>
    <scope>NUCLEOTIDE SEQUENCE</scope>
    <source>
        <strain evidence="13">B6B</strain>
    </source>
</reference>
<accession>A0A6A8D954</accession>
<evidence type="ECO:0000256" key="6">
    <source>
        <dbReference type="ARBA" id="ARBA00022801"/>
    </source>
</evidence>
<evidence type="ECO:0000256" key="5">
    <source>
        <dbReference type="ARBA" id="ARBA00022692"/>
    </source>
</evidence>
<gene>
    <name evidence="13" type="primary">rseP</name>
    <name evidence="13" type="ORF">GH741_06325</name>
</gene>
<protein>
    <recommendedName>
        <fullName evidence="11">Zinc metalloprotease</fullName>
        <ecNumber evidence="11">3.4.24.-</ecNumber>
    </recommendedName>
</protein>
<keyword evidence="5 11" id="KW-0812">Transmembrane</keyword>
<dbReference type="SMART" id="SM00228">
    <property type="entry name" value="PDZ"/>
    <property type="match status" value="1"/>
</dbReference>
<keyword evidence="6 11" id="KW-0378">Hydrolase</keyword>
<dbReference type="EC" id="3.4.24.-" evidence="11"/>
<proteinExistence type="inferred from homology"/>
<dbReference type="Pfam" id="PF17820">
    <property type="entry name" value="PDZ_6"/>
    <property type="match status" value="1"/>
</dbReference>
<evidence type="ECO:0000313" key="13">
    <source>
        <dbReference type="EMBL" id="MRH42295.1"/>
    </source>
</evidence>
<keyword evidence="4 13" id="KW-0645">Protease</keyword>
<dbReference type="GO" id="GO:0016020">
    <property type="term" value="C:membrane"/>
    <property type="evidence" value="ECO:0007669"/>
    <property type="project" value="UniProtKB-SubCell"/>
</dbReference>
<dbReference type="PANTHER" id="PTHR42837">
    <property type="entry name" value="REGULATOR OF SIGMA-E PROTEASE RSEP"/>
    <property type="match status" value="1"/>
</dbReference>
<dbReference type="CDD" id="cd06163">
    <property type="entry name" value="S2P-M50_PDZ_RseP-like"/>
    <property type="match status" value="1"/>
</dbReference>
<keyword evidence="9 11" id="KW-0482">Metalloprotease</keyword>
<sequence>MTTIIAFILMFGLLVFVHEFGHFIFAKRAGMLVREFAIGFGPKVFSFKNNETLYTIRLLPLGGYVRVAGEDPEIIDLKAGQHIGLEFNDEGDVNKIIVNNKSKHPNAHVIEIEKADLDHALAITGYEVDEEEKLHFKVDPKAVFVMDETETQIAPYDRQFASKTVSQRAMQLFAGPMMNFILTIVIFILLGFMQGIPADNALIGDVQEDSPAAEAGFQKGDEIVQIEGTPISKWEEFQQTVQNNPENELSMTVNRNNEMIELNVIPRRLETQDMVIGQVGVQIALEKSFIKAVPYSFEQTYMWAKLILVNLGKLVTGQFSIDMLSGPVGIYDATDQIVQTGFMNFLSWTAALSVNLGIINLLPLPALDGGRLLFVGLEAVRGKPIDPHKEGVVHFIGFALLMLLMIVVTWNDIQRLFL</sequence>
<organism evidence="13 14">
    <name type="scientific">Aquibacillus halophilus</name>
    <dbReference type="NCBI Taxonomy" id="930132"/>
    <lineage>
        <taxon>Bacteria</taxon>
        <taxon>Bacillati</taxon>
        <taxon>Bacillota</taxon>
        <taxon>Bacilli</taxon>
        <taxon>Bacillales</taxon>
        <taxon>Bacillaceae</taxon>
        <taxon>Aquibacillus</taxon>
    </lineage>
</organism>
<dbReference type="InterPro" id="IPR001478">
    <property type="entry name" value="PDZ"/>
</dbReference>
<comment type="similarity">
    <text evidence="3 11">Belongs to the peptidase M50B family.</text>
</comment>